<evidence type="ECO:0000256" key="2">
    <source>
        <dbReference type="SAM" id="Phobius"/>
    </source>
</evidence>
<dbReference type="Proteomes" id="UP000000387">
    <property type="component" value="Chromosome"/>
</dbReference>
<accession>E3H4J1</accession>
<dbReference type="HOGENOM" id="CLU_013689_1_0_11"/>
<evidence type="ECO:0000313" key="5">
    <source>
        <dbReference type="Proteomes" id="UP000000387"/>
    </source>
</evidence>
<organism evidence="4 5">
    <name type="scientific">Rothia dentocariosa (strain ATCC 17931 / CDC X599 / XDIA)</name>
    <dbReference type="NCBI Taxonomy" id="762948"/>
    <lineage>
        <taxon>Bacteria</taxon>
        <taxon>Bacillati</taxon>
        <taxon>Actinomycetota</taxon>
        <taxon>Actinomycetes</taxon>
        <taxon>Micrococcales</taxon>
        <taxon>Micrococcaceae</taxon>
        <taxon>Rothia</taxon>
    </lineage>
</organism>
<evidence type="ECO:0000259" key="3">
    <source>
        <dbReference type="Pfam" id="PF04536"/>
    </source>
</evidence>
<dbReference type="Gene3D" id="3.10.310.50">
    <property type="match status" value="1"/>
</dbReference>
<keyword evidence="2" id="KW-1133">Transmembrane helix</keyword>
<gene>
    <name evidence="4" type="ordered locus">HMPREF0733_10079</name>
</gene>
<keyword evidence="1" id="KW-0175">Coiled coil</keyword>
<keyword evidence="2" id="KW-0472">Membrane</keyword>
<protein>
    <recommendedName>
        <fullName evidence="3">TPM domain-containing protein</fullName>
    </recommendedName>
</protein>
<dbReference type="eggNOG" id="COG1512">
    <property type="taxonomic scope" value="Bacteria"/>
</dbReference>
<dbReference type="InterPro" id="IPR007621">
    <property type="entry name" value="TPM_dom"/>
</dbReference>
<dbReference type="eggNOG" id="COG1511">
    <property type="taxonomic scope" value="Bacteria"/>
</dbReference>
<evidence type="ECO:0000313" key="4">
    <source>
        <dbReference type="EMBL" id="ADP39537.1"/>
    </source>
</evidence>
<sequence>MRKNGSLPLSNITNADRPFGSRRIRRALSVGALAFGTTMLSVALPAAGSSFLTPGISTAQAQTPMTITGRVQDTTNVLGDTSELNSKISELSKNHNIDLHVLTIDKFESPEEAKAWTEETAKKNSYGNADAILVIATESRRAYFAAGSNKPLSSDQQSEVYQKYIKPKLQSGDYKGAALEAVNGINAQKGGISPAVAIGGGAIGVAGVAGAGYYIMKRRRSKNEPGSTPAYSASKVPEVSLEELRTRAGAALVQADNSMVQSKQELEFARAQYGNEHVKPFEEELTRAQELMQASFHRQKLLNDDVPDTVAEQRAWLSEIIDNSQEISDISRDQAQKLSEMRNLEHEAPQAIARLQGRIPELQQIVETAQHTYARLKDQYLPSALEPINKSAALLDSHQSLVAQELQEASRLVDVSRSEAVVHLRNAEESAAQITSLAEAVSNHASALESAQSSLSTDILSIQRDVAEAKSLAESQNRAELAATAAGMEAILGQVSQQAQERPNDPIALTEQLHQLTSELNRSMSSLRADREREQAAKESLSRTLRSAEAQVRSASDFINNRRRGVGSQARTYLSEAQTALSDAHRLRESDPVNSLNRAYEAISLASDAQNSANQDVNNYWDDNRYGQSYGGDSLAQGMLLGAIFSAMGSHSASASTGHHWGGGDSGGGWDFGGGGGDFGGGDGGSF</sequence>
<dbReference type="KEGG" id="rdn:HMPREF0733_10079"/>
<feature type="domain" description="TPM" evidence="3">
    <location>
        <begin position="71"/>
        <end position="187"/>
    </location>
</feature>
<dbReference type="Pfam" id="PF04536">
    <property type="entry name" value="TPM_phosphatase"/>
    <property type="match status" value="1"/>
</dbReference>
<evidence type="ECO:0000256" key="1">
    <source>
        <dbReference type="SAM" id="Coils"/>
    </source>
</evidence>
<feature type="transmembrane region" description="Helical" evidence="2">
    <location>
        <begin position="27"/>
        <end position="47"/>
    </location>
</feature>
<name>E3H4J1_ROTDC</name>
<dbReference type="AlphaFoldDB" id="E3H4J1"/>
<feature type="coiled-coil region" evidence="1">
    <location>
        <begin position="524"/>
        <end position="551"/>
    </location>
</feature>
<dbReference type="EMBL" id="CP002280">
    <property type="protein sequence ID" value="ADP39537.1"/>
    <property type="molecule type" value="Genomic_DNA"/>
</dbReference>
<reference evidence="5" key="1">
    <citation type="submission" date="2010-10" db="EMBL/GenBank/DDBJ databases">
        <title>The complete genome of Rothia dentocariosa ATCC 17931.</title>
        <authorList>
            <person name="Muzny D."/>
            <person name="Qin X."/>
            <person name="Buhay C."/>
            <person name="Dugan-Rocha S."/>
            <person name="Ding Y."/>
            <person name="Chen G."/>
            <person name="Hawes A."/>
            <person name="Holder M."/>
            <person name="Jhangiani S."/>
            <person name="Johnson A."/>
            <person name="Khan Z."/>
            <person name="Li Z."/>
            <person name="Liu W."/>
            <person name="Liu X."/>
            <person name="Perez L."/>
            <person name="Shen H."/>
            <person name="Wang Q."/>
            <person name="Watt J."/>
            <person name="Xi L."/>
            <person name="Xin Y."/>
            <person name="Zhou J."/>
            <person name="Deng J."/>
            <person name="Jiang H."/>
            <person name="Liu Y."/>
            <person name="Qu J."/>
            <person name="Song X.-Z."/>
            <person name="Zhang L."/>
            <person name="Villasana D."/>
            <person name="Johnson A."/>
            <person name="Liu J."/>
            <person name="Liyanage D."/>
            <person name="Lorensuhewa L."/>
            <person name="Robinson T."/>
            <person name="Song A."/>
            <person name="Song B.-B."/>
            <person name="Dinh H."/>
            <person name="Thornton R."/>
            <person name="Coyle M."/>
            <person name="Francisco L."/>
            <person name="Jackson L."/>
            <person name="Javaid M."/>
            <person name="Korchina V."/>
            <person name="Kovar C."/>
            <person name="Mata R."/>
            <person name="Mathew T."/>
            <person name="Ngo R."/>
            <person name="Nguyen L."/>
            <person name="Nguyen N."/>
            <person name="Okwuonu G."/>
            <person name="Ongeri F."/>
            <person name="Pham C."/>
            <person name="Simmons D."/>
            <person name="Wilczek-Boney K."/>
            <person name="Hale W."/>
            <person name="Jakkamsetti A."/>
            <person name="Pham P."/>
            <person name="Ruth R."/>
            <person name="San Lucas F."/>
            <person name="Warren J."/>
            <person name="Zhang J."/>
            <person name="Zhao Z."/>
            <person name="Zhou C."/>
            <person name="Zhu D."/>
            <person name="Lee S."/>
            <person name="Bess C."/>
            <person name="Blankenburg K."/>
            <person name="Forbes L."/>
            <person name="Fu Q."/>
            <person name="Gubbala S."/>
            <person name="Hirani K."/>
            <person name="Jayaseelan J.C."/>
            <person name="Lara F."/>
            <person name="Munidasa M."/>
            <person name="Palculict T."/>
            <person name="Patil S."/>
            <person name="Pu L.-L."/>
            <person name="Saada N."/>
            <person name="Tang L."/>
            <person name="Weissenberger G."/>
            <person name="Zhu Y."/>
            <person name="Hemphill L."/>
            <person name="Shang Y."/>
            <person name="Youmans B."/>
            <person name="Ayvaz T."/>
            <person name="Ross M."/>
            <person name="Santibanez J."/>
            <person name="Aqrawi P."/>
            <person name="Gross S."/>
            <person name="Joshi V."/>
            <person name="Fowler G."/>
            <person name="Nazareth L."/>
            <person name="Reid J."/>
            <person name="Worley K."/>
            <person name="Petrosino J."/>
            <person name="Highlander S."/>
            <person name="Gibbs R."/>
        </authorList>
    </citation>
    <scope>NUCLEOTIDE SEQUENCE [LARGE SCALE GENOMIC DNA]</scope>
    <source>
        <strain evidence="5">ATCC 17931 / CDC X599 / XDIA</strain>
    </source>
</reference>
<proteinExistence type="predicted"/>
<keyword evidence="2" id="KW-0812">Transmembrane</keyword>